<reference evidence="2 3" key="1">
    <citation type="submission" date="2019-07" db="EMBL/GenBank/DDBJ databases">
        <title>Novel species of Flavobacterium.</title>
        <authorList>
            <person name="Liu Q."/>
            <person name="Xin Y.-H."/>
        </authorList>
    </citation>
    <scope>NUCLEOTIDE SEQUENCE [LARGE SCALE GENOMIC DNA]</scope>
    <source>
        <strain evidence="2 3">LB1R34</strain>
    </source>
</reference>
<feature type="non-terminal residue" evidence="2">
    <location>
        <position position="80"/>
    </location>
</feature>
<protein>
    <submittedName>
        <fullName evidence="2">OmpA family protein</fullName>
    </submittedName>
</protein>
<sequence>MKHLNKLLVAALMVMGLTSHAQDSNNPWAVSIGVNAVDTRTSASNGKLGFFEKHFSQPFAVKDNWNILPSVSYLSVSRYV</sequence>
<keyword evidence="1" id="KW-0732">Signal</keyword>
<evidence type="ECO:0000313" key="2">
    <source>
        <dbReference type="EMBL" id="TRX36309.1"/>
    </source>
</evidence>
<accession>A0A553DU93</accession>
<proteinExistence type="predicted"/>
<feature type="chain" id="PRO_5021945338" evidence="1">
    <location>
        <begin position="22"/>
        <end position="80"/>
    </location>
</feature>
<evidence type="ECO:0000256" key="1">
    <source>
        <dbReference type="SAM" id="SignalP"/>
    </source>
</evidence>
<evidence type="ECO:0000313" key="3">
    <source>
        <dbReference type="Proteomes" id="UP000316371"/>
    </source>
</evidence>
<dbReference type="EMBL" id="VJZT01000016">
    <property type="protein sequence ID" value="TRX36309.1"/>
    <property type="molecule type" value="Genomic_DNA"/>
</dbReference>
<organism evidence="2 3">
    <name type="scientific">Flavobacterium restrictum</name>
    <dbReference type="NCBI Taxonomy" id="2594428"/>
    <lineage>
        <taxon>Bacteria</taxon>
        <taxon>Pseudomonadati</taxon>
        <taxon>Bacteroidota</taxon>
        <taxon>Flavobacteriia</taxon>
        <taxon>Flavobacteriales</taxon>
        <taxon>Flavobacteriaceae</taxon>
        <taxon>Flavobacterium</taxon>
    </lineage>
</organism>
<comment type="caution">
    <text evidence="2">The sequence shown here is derived from an EMBL/GenBank/DDBJ whole genome shotgun (WGS) entry which is preliminary data.</text>
</comment>
<feature type="signal peptide" evidence="1">
    <location>
        <begin position="1"/>
        <end position="21"/>
    </location>
</feature>
<dbReference type="AlphaFoldDB" id="A0A553DU93"/>
<dbReference type="Proteomes" id="UP000316371">
    <property type="component" value="Unassembled WGS sequence"/>
</dbReference>
<keyword evidence="3" id="KW-1185">Reference proteome</keyword>
<name>A0A553DU93_9FLAO</name>
<gene>
    <name evidence="2" type="ORF">FNW21_13445</name>
</gene>